<evidence type="ECO:0000256" key="10">
    <source>
        <dbReference type="ARBA" id="ARBA00049729"/>
    </source>
</evidence>
<accession>A0A9P7AR98</accession>
<protein>
    <recommendedName>
        <fullName evidence="10">intramembrane prenyl-peptidase Rce1</fullName>
        <ecNumber evidence="10">3.4.26.1</ecNumber>
    </recommendedName>
</protein>
<evidence type="ECO:0000256" key="6">
    <source>
        <dbReference type="ARBA" id="ARBA00022824"/>
    </source>
</evidence>
<evidence type="ECO:0000313" key="13">
    <source>
        <dbReference type="EMBL" id="KAG1794576.1"/>
    </source>
</evidence>
<dbReference type="PANTHER" id="PTHR13046">
    <property type="entry name" value="PROTEASE U48 CAAX PRENYL PROTEASE RCE1"/>
    <property type="match status" value="1"/>
</dbReference>
<feature type="transmembrane region" description="Helical" evidence="11">
    <location>
        <begin position="12"/>
        <end position="32"/>
    </location>
</feature>
<feature type="transmembrane region" description="Helical" evidence="11">
    <location>
        <begin position="69"/>
        <end position="89"/>
    </location>
</feature>
<evidence type="ECO:0000256" key="2">
    <source>
        <dbReference type="ARBA" id="ARBA00006897"/>
    </source>
</evidence>
<name>A0A9P7AR98_9AGAM</name>
<keyword evidence="7 11" id="KW-1133">Transmembrane helix</keyword>
<dbReference type="EMBL" id="JABBWE010000025">
    <property type="protein sequence ID" value="KAG1794576.1"/>
    <property type="molecule type" value="Genomic_DNA"/>
</dbReference>
<evidence type="ECO:0000256" key="9">
    <source>
        <dbReference type="ARBA" id="ARBA00047280"/>
    </source>
</evidence>
<keyword evidence="3 13" id="KW-0645">Protease</keyword>
<dbReference type="InterPro" id="IPR039731">
    <property type="entry name" value="Rce1"/>
</dbReference>
<evidence type="ECO:0000256" key="3">
    <source>
        <dbReference type="ARBA" id="ARBA00022670"/>
    </source>
</evidence>
<comment type="caution">
    <text evidence="13">The sequence shown here is derived from an EMBL/GenBank/DDBJ whole genome shotgun (WGS) entry which is preliminary data.</text>
</comment>
<evidence type="ECO:0000313" key="14">
    <source>
        <dbReference type="Proteomes" id="UP000719766"/>
    </source>
</evidence>
<dbReference type="PANTHER" id="PTHR13046:SF0">
    <property type="entry name" value="CAAX PRENYL PROTEASE 2"/>
    <property type="match status" value="1"/>
</dbReference>
<dbReference type="GO" id="GO:0005789">
    <property type="term" value="C:endoplasmic reticulum membrane"/>
    <property type="evidence" value="ECO:0007669"/>
    <property type="project" value="UniProtKB-SubCell"/>
</dbReference>
<evidence type="ECO:0000256" key="4">
    <source>
        <dbReference type="ARBA" id="ARBA00022692"/>
    </source>
</evidence>
<dbReference type="RefSeq" id="XP_041160687.1">
    <property type="nucleotide sequence ID" value="XM_041297836.1"/>
</dbReference>
<dbReference type="GO" id="GO:0004222">
    <property type="term" value="F:metalloendopeptidase activity"/>
    <property type="evidence" value="ECO:0007669"/>
    <property type="project" value="InterPro"/>
</dbReference>
<evidence type="ECO:0000256" key="8">
    <source>
        <dbReference type="ARBA" id="ARBA00023136"/>
    </source>
</evidence>
<keyword evidence="8 11" id="KW-0472">Membrane</keyword>
<comment type="similarity">
    <text evidence="2">Belongs to the peptidase U48 family.</text>
</comment>
<keyword evidence="14" id="KW-1185">Reference proteome</keyword>
<dbReference type="InterPro" id="IPR003675">
    <property type="entry name" value="Rce1/LyrA-like_dom"/>
</dbReference>
<comment type="catalytic activity">
    <reaction evidence="9">
        <text>Hydrolyzes the peptide bond -P2-(S-farnesyl or geranylgeranyl)C-P1'-P2'-P3'-COOH where P1' and P2' are amino acids with aliphatic sidechains and P3' is any C-terminal residue.</text>
        <dbReference type="EC" id="3.4.26.1"/>
    </reaction>
</comment>
<evidence type="ECO:0000256" key="7">
    <source>
        <dbReference type="ARBA" id="ARBA00022989"/>
    </source>
</evidence>
<comment type="subcellular location">
    <subcellularLocation>
        <location evidence="1">Endoplasmic reticulum membrane</location>
        <topology evidence="1">Multi-pass membrane protein</topology>
    </subcellularLocation>
</comment>
<feature type="domain" description="CAAX prenyl protease 2/Lysostaphin resistance protein A-like" evidence="12">
    <location>
        <begin position="168"/>
        <end position="277"/>
    </location>
</feature>
<evidence type="ECO:0000259" key="12">
    <source>
        <dbReference type="Pfam" id="PF02517"/>
    </source>
</evidence>
<organism evidence="13 14">
    <name type="scientific">Suillus plorans</name>
    <dbReference type="NCBI Taxonomy" id="116603"/>
    <lineage>
        <taxon>Eukaryota</taxon>
        <taxon>Fungi</taxon>
        <taxon>Dikarya</taxon>
        <taxon>Basidiomycota</taxon>
        <taxon>Agaricomycotina</taxon>
        <taxon>Agaricomycetes</taxon>
        <taxon>Agaricomycetidae</taxon>
        <taxon>Boletales</taxon>
        <taxon>Suillineae</taxon>
        <taxon>Suillaceae</taxon>
        <taxon>Suillus</taxon>
    </lineage>
</organism>
<dbReference type="GO" id="GO:0071586">
    <property type="term" value="P:CAAX-box protein processing"/>
    <property type="evidence" value="ECO:0007669"/>
    <property type="project" value="InterPro"/>
</dbReference>
<dbReference type="AlphaFoldDB" id="A0A9P7AR98"/>
<feature type="transmembrane region" description="Helical" evidence="11">
    <location>
        <begin position="294"/>
        <end position="311"/>
    </location>
</feature>
<proteinExistence type="inferred from homology"/>
<keyword evidence="6" id="KW-0256">Endoplasmic reticulum</keyword>
<dbReference type="Pfam" id="PF02517">
    <property type="entry name" value="Rce1-like"/>
    <property type="match status" value="1"/>
</dbReference>
<gene>
    <name evidence="13" type="ORF">HD556DRAFT_1236579</name>
</gene>
<reference evidence="13" key="1">
    <citation type="journal article" date="2020" name="New Phytol.">
        <title>Comparative genomics reveals dynamic genome evolution in host specialist ectomycorrhizal fungi.</title>
        <authorList>
            <person name="Lofgren L.A."/>
            <person name="Nguyen N.H."/>
            <person name="Vilgalys R."/>
            <person name="Ruytinx J."/>
            <person name="Liao H.L."/>
            <person name="Branco S."/>
            <person name="Kuo A."/>
            <person name="LaButti K."/>
            <person name="Lipzen A."/>
            <person name="Andreopoulos W."/>
            <person name="Pangilinan J."/>
            <person name="Riley R."/>
            <person name="Hundley H."/>
            <person name="Na H."/>
            <person name="Barry K."/>
            <person name="Grigoriev I.V."/>
            <person name="Stajich J.E."/>
            <person name="Kennedy P.G."/>
        </authorList>
    </citation>
    <scope>NUCLEOTIDE SEQUENCE</scope>
    <source>
        <strain evidence="13">S12</strain>
    </source>
</reference>
<sequence>MYGNTKPFLSITSAHLLSGLFAFIYVGSIYAFKNARLRFSKRKVNLPEGQARLKLQNERWRDDPDVIKARLLAVTSATLICCLIVFVVMKNLNRDDEFVGHQVASMGNHNLTTDAWLHLGFTWSNALPLLITPLLFSGPLYVQFLEKTLPFQKGWNFEDDVLFRFFSIVGLRNYFVAPITEEIVFRACVLTVYHLTDASRTKMIFLSPLVFGTAHIHHAFETYHRYGRTATAAKRALISTTIQFTYTSIFGFYCCYLFLRSGSLLPPIAAHMFCNIMGIPQPNYEISLMPHRKLSISAAYLFGIIGFVFMLKPWSYTDGSLYWQRN</sequence>
<feature type="transmembrane region" description="Helical" evidence="11">
    <location>
        <begin position="236"/>
        <end position="259"/>
    </location>
</feature>
<dbReference type="Proteomes" id="UP000719766">
    <property type="component" value="Unassembled WGS sequence"/>
</dbReference>
<evidence type="ECO:0000256" key="5">
    <source>
        <dbReference type="ARBA" id="ARBA00022801"/>
    </source>
</evidence>
<dbReference type="EC" id="3.4.26.1" evidence="10"/>
<feature type="transmembrane region" description="Helical" evidence="11">
    <location>
        <begin position="126"/>
        <end position="145"/>
    </location>
</feature>
<dbReference type="GeneID" id="64591600"/>
<keyword evidence="5" id="KW-0378">Hydrolase</keyword>
<evidence type="ECO:0000256" key="11">
    <source>
        <dbReference type="SAM" id="Phobius"/>
    </source>
</evidence>
<evidence type="ECO:0000256" key="1">
    <source>
        <dbReference type="ARBA" id="ARBA00004477"/>
    </source>
</evidence>
<dbReference type="OrthoDB" id="271604at2759"/>
<keyword evidence="4 11" id="KW-0812">Transmembrane</keyword>